<evidence type="ECO:0000313" key="1">
    <source>
        <dbReference type="EMBL" id="AFH40319.1"/>
    </source>
</evidence>
<dbReference type="HOGENOM" id="CLU_2235315_0_0_0"/>
<name>H9ZVF9_THETH</name>
<dbReference type="AlphaFoldDB" id="H9ZVF9"/>
<keyword evidence="1" id="KW-0614">Plasmid</keyword>
<geneLocation type="plasmid" evidence="1 2">
    <name>pTTJL1802</name>
</geneLocation>
<sequence>MQRGVKVYLLTTAEGLTHRASYTPSLALAGVAVRYAPRVEGEFLVVDRKMALVLKRDYIGHALEEAKPAPLVERFYFAFLQGVPFAVEDWVHRLYIREYAKGGGR</sequence>
<protein>
    <submittedName>
        <fullName evidence="1">Uncharacterized protein</fullName>
    </submittedName>
</protein>
<dbReference type="Proteomes" id="UP000007388">
    <property type="component" value="Plasmid pTTJL1802"/>
</dbReference>
<reference evidence="1 2" key="1">
    <citation type="journal article" date="2013" name="Genome Announc.">
        <title>Whole Genome Sequencing of Thermus oshimai JL-2 and Thermus thermophilus JL-18, Incomplete Denitrifiers from the United States Great Basin.</title>
        <authorList>
            <person name="Murugapiran S.K."/>
            <person name="Huntemann M."/>
            <person name="Wei C.L."/>
            <person name="Han J."/>
            <person name="Detter J.C."/>
            <person name="Han C.S."/>
            <person name="Erkkila T.H."/>
            <person name="Teshima H."/>
            <person name="Chen A."/>
            <person name="Kyrpides N."/>
            <person name="Mavrommatis K."/>
            <person name="Markowitz V."/>
            <person name="Szeto E."/>
            <person name="Ivanova N."/>
            <person name="Pagani I."/>
            <person name="Lam J."/>
            <person name="McDonald A.I."/>
            <person name="Dodsworth J.A."/>
            <person name="Pati A."/>
            <person name="Goodwin L."/>
            <person name="Peters L."/>
            <person name="Pitluck S."/>
            <person name="Woyke T."/>
            <person name="Hedlund B.P."/>
        </authorList>
    </citation>
    <scope>NUCLEOTIDE SEQUENCE [LARGE SCALE GENOMIC DNA]</scope>
    <source>
        <strain evidence="1 2">JL-18</strain>
        <plasmid evidence="1 2">pTTJL1802</plasmid>
    </source>
</reference>
<evidence type="ECO:0000313" key="2">
    <source>
        <dbReference type="Proteomes" id="UP000007388"/>
    </source>
</evidence>
<dbReference type="EMBL" id="CP003254">
    <property type="protein sequence ID" value="AFH40319.1"/>
    <property type="molecule type" value="Genomic_DNA"/>
</dbReference>
<accession>H9ZVF9</accession>
<dbReference type="PATRIC" id="fig|798128.4.peg.2433"/>
<organism evidence="1 2">
    <name type="scientific">Thermus thermophilus JL-18</name>
    <dbReference type="NCBI Taxonomy" id="798128"/>
    <lineage>
        <taxon>Bacteria</taxon>
        <taxon>Thermotogati</taxon>
        <taxon>Deinococcota</taxon>
        <taxon>Deinococci</taxon>
        <taxon>Thermales</taxon>
        <taxon>Thermaceae</taxon>
        <taxon>Thermus</taxon>
    </lineage>
</organism>
<proteinExistence type="predicted"/>
<gene>
    <name evidence="1" type="ORF">TtJL18_2499</name>
</gene>
<dbReference type="KEGG" id="ttl:TtJL18_2499"/>